<feature type="coiled-coil region" evidence="1">
    <location>
        <begin position="25"/>
        <end position="66"/>
    </location>
</feature>
<name>A0A0C2XLA6_SERVB</name>
<evidence type="ECO:0000313" key="3">
    <source>
        <dbReference type="Proteomes" id="UP000054097"/>
    </source>
</evidence>
<evidence type="ECO:0000313" key="2">
    <source>
        <dbReference type="EMBL" id="KIM29787.1"/>
    </source>
</evidence>
<gene>
    <name evidence="2" type="ORF">M408DRAFT_22652</name>
</gene>
<keyword evidence="1" id="KW-0175">Coiled coil</keyword>
<protein>
    <submittedName>
        <fullName evidence="2">Uncharacterized protein</fullName>
    </submittedName>
</protein>
<dbReference type="Proteomes" id="UP000054097">
    <property type="component" value="Unassembled WGS sequence"/>
</dbReference>
<evidence type="ECO:0000256" key="1">
    <source>
        <dbReference type="SAM" id="Coils"/>
    </source>
</evidence>
<reference evidence="3" key="2">
    <citation type="submission" date="2015-01" db="EMBL/GenBank/DDBJ databases">
        <title>Evolutionary Origins and Diversification of the Mycorrhizal Mutualists.</title>
        <authorList>
            <consortium name="DOE Joint Genome Institute"/>
            <consortium name="Mycorrhizal Genomics Consortium"/>
            <person name="Kohler A."/>
            <person name="Kuo A."/>
            <person name="Nagy L.G."/>
            <person name="Floudas D."/>
            <person name="Copeland A."/>
            <person name="Barry K.W."/>
            <person name="Cichocki N."/>
            <person name="Veneault-Fourrey C."/>
            <person name="LaButti K."/>
            <person name="Lindquist E.A."/>
            <person name="Lipzen A."/>
            <person name="Lundell T."/>
            <person name="Morin E."/>
            <person name="Murat C."/>
            <person name="Riley R."/>
            <person name="Ohm R."/>
            <person name="Sun H."/>
            <person name="Tunlid A."/>
            <person name="Henrissat B."/>
            <person name="Grigoriev I.V."/>
            <person name="Hibbett D.S."/>
            <person name="Martin F."/>
        </authorList>
    </citation>
    <scope>NUCLEOTIDE SEQUENCE [LARGE SCALE GENOMIC DNA]</scope>
    <source>
        <strain evidence="3">MAFF 305830</strain>
    </source>
</reference>
<organism evidence="2 3">
    <name type="scientific">Serendipita vermifera MAFF 305830</name>
    <dbReference type="NCBI Taxonomy" id="933852"/>
    <lineage>
        <taxon>Eukaryota</taxon>
        <taxon>Fungi</taxon>
        <taxon>Dikarya</taxon>
        <taxon>Basidiomycota</taxon>
        <taxon>Agaricomycotina</taxon>
        <taxon>Agaricomycetes</taxon>
        <taxon>Sebacinales</taxon>
        <taxon>Serendipitaceae</taxon>
        <taxon>Serendipita</taxon>
    </lineage>
</organism>
<dbReference type="EMBL" id="KN824287">
    <property type="protein sequence ID" value="KIM29787.1"/>
    <property type="molecule type" value="Genomic_DNA"/>
</dbReference>
<accession>A0A0C2XLA6</accession>
<dbReference type="HOGENOM" id="CLU_549999_0_0_1"/>
<sequence length="604" mass="67566">MSFSLDKLGNRYPSDAERLILQHAIERDEKRLEPLRTEISATEEQHQSAKAALEDAKKLLDDASLRYRAISSVKEATSKALEIVEGTDLKEDEQDLLAEAPSTGSSHLAIANRILKQQEKVTKPLRDRLAALEMAESKADAAVEVEKEAHNIAEMRLFGLEDDLKMYKDQVVAIESAILARKRRFSAIWKLTAEIWLQIFKFVVSFPPFYNSSTRPPRAVICPAHSLNQVCQLWSGVITDTSTLRGYICITTLALTKKNQAFVKKCLENLQQISFLIIQTRVGLVSQAQVLVDMFQGWIIDETEISASKDSIEAAQHLITHLPTPRRLFVSNGDTSMDKKDVWWLTARPMDHKRVKKVVLNNFLVFSGSSIPPWSFVQDVHVEFTRPYRATYVFGATFANMTKLFMTGNPGPRSNKDPNTMFIFPRLASISGSVVGLANTFDAQCQLPALRDLTTWIDSNKTAEMLQWKAFVQRHRNPDLNHVQILDMTSPNLIVQYVVELHGLPNGLPVLTLCGRTVDPVCLAFKDQRIMFAVQTLVISNYAGDGSAVFDFVKACSDMPNSQIIPQVIWVDCSHVTPAMRAAVHGISRWNEVASASQPAAQAG</sequence>
<dbReference type="AlphaFoldDB" id="A0A0C2XLA6"/>
<reference evidence="2 3" key="1">
    <citation type="submission" date="2014-04" db="EMBL/GenBank/DDBJ databases">
        <authorList>
            <consortium name="DOE Joint Genome Institute"/>
            <person name="Kuo A."/>
            <person name="Zuccaro A."/>
            <person name="Kohler A."/>
            <person name="Nagy L.G."/>
            <person name="Floudas D."/>
            <person name="Copeland A."/>
            <person name="Barry K.W."/>
            <person name="Cichocki N."/>
            <person name="Veneault-Fourrey C."/>
            <person name="LaButti K."/>
            <person name="Lindquist E.A."/>
            <person name="Lipzen A."/>
            <person name="Lundell T."/>
            <person name="Morin E."/>
            <person name="Murat C."/>
            <person name="Sun H."/>
            <person name="Tunlid A."/>
            <person name="Henrissat B."/>
            <person name="Grigoriev I.V."/>
            <person name="Hibbett D.S."/>
            <person name="Martin F."/>
            <person name="Nordberg H.P."/>
            <person name="Cantor M.N."/>
            <person name="Hua S.X."/>
        </authorList>
    </citation>
    <scope>NUCLEOTIDE SEQUENCE [LARGE SCALE GENOMIC DNA]</scope>
    <source>
        <strain evidence="2 3">MAFF 305830</strain>
    </source>
</reference>
<keyword evidence="3" id="KW-1185">Reference proteome</keyword>
<proteinExistence type="predicted"/>